<dbReference type="InterPro" id="IPR004622">
    <property type="entry name" value="DNA_pol_HolB"/>
</dbReference>
<sequence>MTWENLAKNQPFVATMLKNSLAKGRLAHAYIFDGNRGTGKKRMALHLAKSFFCAQRAGVEPCQTCKECKRIEHGNHPDVHFIEPDGQSIKKHQVEHLQKEFSYRGMESAKKVYIVNHADKMTTSAANSLLKFLEEPLADTVAILLTEQLQNMLPTIKSRSQVLSFAPLEVQAFAKLLEEEGISESISNLLASLTTSFEEAMAFVADEWIAQARSLVLQLMEELQSRPNQVLLTVQDQWLPHFDDRPKQELGLELLLLWFRDLLYTQVGKEEAFTYVGEEEALSRQALALSQHKVRKGMTAIIEAKRHLSANVSPQLVMEKLMLRLQEG</sequence>
<dbReference type="EC" id="2.7.7.7" evidence="1"/>
<keyword evidence="1" id="KW-0548">Nucleotidyltransferase</keyword>
<dbReference type="SUPFAM" id="SSF52540">
    <property type="entry name" value="P-loop containing nucleoside triphosphate hydrolases"/>
    <property type="match status" value="1"/>
</dbReference>
<dbReference type="InterPro" id="IPR027417">
    <property type="entry name" value="P-loop_NTPase"/>
</dbReference>
<dbReference type="InterPro" id="IPR050238">
    <property type="entry name" value="DNA_Rep/Repair_Clamp_Loader"/>
</dbReference>
<dbReference type="NCBIfam" id="TIGR00678">
    <property type="entry name" value="holB"/>
    <property type="match status" value="1"/>
</dbReference>
<accession>A0A0M0KDV2</accession>
<evidence type="ECO:0000313" key="1">
    <source>
        <dbReference type="EMBL" id="KOO36603.1"/>
    </source>
</evidence>
<dbReference type="GeneID" id="87595567"/>
<protein>
    <submittedName>
        <fullName evidence="1">DNA polymerase III subunit delta</fullName>
        <ecNumber evidence="1">2.7.7.7</ecNumber>
    </submittedName>
</protein>
<keyword evidence="1" id="KW-0808">Transferase</keyword>
<dbReference type="PANTHER" id="PTHR11669:SF8">
    <property type="entry name" value="DNA POLYMERASE III SUBUNIT DELTA"/>
    <property type="match status" value="1"/>
</dbReference>
<comment type="caution">
    <text evidence="1">The sequence shown here is derived from an EMBL/GenBank/DDBJ whole genome shotgun (WGS) entry which is preliminary data.</text>
</comment>
<dbReference type="PANTHER" id="PTHR11669">
    <property type="entry name" value="REPLICATION FACTOR C / DNA POLYMERASE III GAMMA-TAU SUBUNIT"/>
    <property type="match status" value="1"/>
</dbReference>
<dbReference type="RefSeq" id="WP_053432338.1">
    <property type="nucleotide sequence ID" value="NZ_CP040441.1"/>
</dbReference>
<name>A0A0M0KDV2_ALKHA</name>
<proteinExistence type="predicted"/>
<dbReference type="Gene3D" id="3.40.50.300">
    <property type="entry name" value="P-loop containing nucleotide triphosphate hydrolases"/>
    <property type="match status" value="1"/>
</dbReference>
<reference evidence="1" key="1">
    <citation type="submission" date="2015-08" db="EMBL/GenBank/DDBJ databases">
        <title>Complete DNA Sequence of Pseudomonas syringae pv. actinidiae, the Causal Agent of Kiwifruit Canker Disease.</title>
        <authorList>
            <person name="Rikkerink E.H.A."/>
            <person name="Fineran P.C."/>
        </authorList>
    </citation>
    <scope>NUCLEOTIDE SEQUENCE</scope>
    <source>
        <strain evidence="1">DSM 13666</strain>
    </source>
</reference>
<dbReference type="GO" id="GO:0003887">
    <property type="term" value="F:DNA-directed DNA polymerase activity"/>
    <property type="evidence" value="ECO:0007669"/>
    <property type="project" value="UniProtKB-EC"/>
</dbReference>
<dbReference type="NCBIfam" id="NF005972">
    <property type="entry name" value="PRK08058.1"/>
    <property type="match status" value="1"/>
</dbReference>
<gene>
    <name evidence="1" type="ORF">AMD02_17850</name>
</gene>
<organism evidence="1">
    <name type="scientific">Halalkalibacterium halodurans</name>
    <name type="common">Bacillus halodurans</name>
    <dbReference type="NCBI Taxonomy" id="86665"/>
    <lineage>
        <taxon>Bacteria</taxon>
        <taxon>Bacillati</taxon>
        <taxon>Bacillota</taxon>
        <taxon>Bacilli</taxon>
        <taxon>Bacillales</taxon>
        <taxon>Bacillaceae</taxon>
        <taxon>Halalkalibacterium (ex Joshi et al. 2022)</taxon>
    </lineage>
</organism>
<dbReference type="GO" id="GO:0006261">
    <property type="term" value="P:DNA-templated DNA replication"/>
    <property type="evidence" value="ECO:0007669"/>
    <property type="project" value="TreeGrafter"/>
</dbReference>
<dbReference type="EMBL" id="LILD01000009">
    <property type="protein sequence ID" value="KOO36603.1"/>
    <property type="molecule type" value="Genomic_DNA"/>
</dbReference>
<dbReference type="GO" id="GO:0008408">
    <property type="term" value="F:3'-5' exonuclease activity"/>
    <property type="evidence" value="ECO:0007669"/>
    <property type="project" value="InterPro"/>
</dbReference>
<dbReference type="FunFam" id="3.40.50.300:FF:001255">
    <property type="entry name" value="DNA polymerase III subunit delta"/>
    <property type="match status" value="1"/>
</dbReference>
<dbReference type="AlphaFoldDB" id="A0A0M0KDV2"/>
<dbReference type="PATRIC" id="fig|136160.3.peg.61"/>
<dbReference type="Pfam" id="PF13177">
    <property type="entry name" value="DNA_pol3_delta2"/>
    <property type="match status" value="1"/>
</dbReference>